<accession>A0A5M8PM27</accession>
<gene>
    <name evidence="1" type="ORF">FRX48_05967</name>
</gene>
<dbReference type="AlphaFoldDB" id="A0A5M8PM27"/>
<comment type="caution">
    <text evidence="1">The sequence shown here is derived from an EMBL/GenBank/DDBJ whole genome shotgun (WGS) entry which is preliminary data.</text>
</comment>
<protein>
    <submittedName>
        <fullName evidence="1">Uncharacterized protein</fullName>
    </submittedName>
</protein>
<dbReference type="Proteomes" id="UP000324767">
    <property type="component" value="Unassembled WGS sequence"/>
</dbReference>
<evidence type="ECO:0000313" key="2">
    <source>
        <dbReference type="Proteomes" id="UP000324767"/>
    </source>
</evidence>
<organism evidence="1 2">
    <name type="scientific">Lasallia pustulata</name>
    <dbReference type="NCBI Taxonomy" id="136370"/>
    <lineage>
        <taxon>Eukaryota</taxon>
        <taxon>Fungi</taxon>
        <taxon>Dikarya</taxon>
        <taxon>Ascomycota</taxon>
        <taxon>Pezizomycotina</taxon>
        <taxon>Lecanoromycetes</taxon>
        <taxon>OSLEUM clade</taxon>
        <taxon>Umbilicariomycetidae</taxon>
        <taxon>Umbilicariales</taxon>
        <taxon>Umbilicariaceae</taxon>
        <taxon>Lasallia</taxon>
    </lineage>
</organism>
<dbReference type="EMBL" id="VXIT01000009">
    <property type="protein sequence ID" value="KAA6410545.1"/>
    <property type="molecule type" value="Genomic_DNA"/>
</dbReference>
<reference evidence="1 2" key="1">
    <citation type="submission" date="2019-09" db="EMBL/GenBank/DDBJ databases">
        <title>The hologenome of the rock-dwelling lichen Lasallia pustulata.</title>
        <authorList>
            <person name="Greshake Tzovaras B."/>
            <person name="Segers F."/>
            <person name="Bicker A."/>
            <person name="Dal Grande F."/>
            <person name="Otte J."/>
            <person name="Hankeln T."/>
            <person name="Schmitt I."/>
            <person name="Ebersberger I."/>
        </authorList>
    </citation>
    <scope>NUCLEOTIDE SEQUENCE [LARGE SCALE GENOMIC DNA]</scope>
    <source>
        <strain evidence="1">A1-1</strain>
    </source>
</reference>
<sequence length="81" mass="9341">MHPPSQWETARHLRIYSKRYMSNARQTSLKNGAGMYMQRVGWFLGHFTPTAVHAMILNESACGRDQTNLKISRSKFKQAIT</sequence>
<name>A0A5M8PM27_9LECA</name>
<evidence type="ECO:0000313" key="1">
    <source>
        <dbReference type="EMBL" id="KAA6410545.1"/>
    </source>
</evidence>
<proteinExistence type="predicted"/>